<evidence type="ECO:0000256" key="1">
    <source>
        <dbReference type="SAM" id="MobiDB-lite"/>
    </source>
</evidence>
<evidence type="ECO:0000313" key="3">
    <source>
        <dbReference type="EMBL" id="KAH7032880.1"/>
    </source>
</evidence>
<keyword evidence="4" id="KW-1185">Reference proteome</keyword>
<sequence>MENWRHHAVSPSHSLSLIFSSLIWTALGRPLFFSAERAISQEKSHTSLSSPVCRGDASKSKDQPGPGTKRPPRISAPRSSTKARNSFEI</sequence>
<feature type="region of interest" description="Disordered" evidence="1">
    <location>
        <begin position="41"/>
        <end position="89"/>
    </location>
</feature>
<keyword evidence="2" id="KW-0732">Signal</keyword>
<accession>A0A9P8Y6A1</accession>
<feature type="non-terminal residue" evidence="3">
    <location>
        <position position="89"/>
    </location>
</feature>
<feature type="compositionally biased region" description="Polar residues" evidence="1">
    <location>
        <begin position="77"/>
        <end position="89"/>
    </location>
</feature>
<name>A0A9P8Y6A1_9PEZI</name>
<evidence type="ECO:0000313" key="4">
    <source>
        <dbReference type="Proteomes" id="UP000756346"/>
    </source>
</evidence>
<dbReference type="EMBL" id="JAGTJQ010000004">
    <property type="protein sequence ID" value="KAH7032880.1"/>
    <property type="molecule type" value="Genomic_DNA"/>
</dbReference>
<proteinExistence type="predicted"/>
<dbReference type="RefSeq" id="XP_046013712.1">
    <property type="nucleotide sequence ID" value="XM_046153527.1"/>
</dbReference>
<protein>
    <recommendedName>
        <fullName evidence="5">Secreted protein</fullName>
    </recommendedName>
</protein>
<evidence type="ECO:0008006" key="5">
    <source>
        <dbReference type="Google" id="ProtNLM"/>
    </source>
</evidence>
<dbReference type="Proteomes" id="UP000756346">
    <property type="component" value="Unassembled WGS sequence"/>
</dbReference>
<reference evidence="3" key="1">
    <citation type="journal article" date="2021" name="Nat. Commun.">
        <title>Genetic determinants of endophytism in the Arabidopsis root mycobiome.</title>
        <authorList>
            <person name="Mesny F."/>
            <person name="Miyauchi S."/>
            <person name="Thiergart T."/>
            <person name="Pickel B."/>
            <person name="Atanasova L."/>
            <person name="Karlsson M."/>
            <person name="Huettel B."/>
            <person name="Barry K.W."/>
            <person name="Haridas S."/>
            <person name="Chen C."/>
            <person name="Bauer D."/>
            <person name="Andreopoulos W."/>
            <person name="Pangilinan J."/>
            <person name="LaButti K."/>
            <person name="Riley R."/>
            <person name="Lipzen A."/>
            <person name="Clum A."/>
            <person name="Drula E."/>
            <person name="Henrissat B."/>
            <person name="Kohler A."/>
            <person name="Grigoriev I.V."/>
            <person name="Martin F.M."/>
            <person name="Hacquard S."/>
        </authorList>
    </citation>
    <scope>NUCLEOTIDE SEQUENCE</scope>
    <source>
        <strain evidence="3">MPI-CAGE-CH-0230</strain>
    </source>
</reference>
<comment type="caution">
    <text evidence="3">The sequence shown here is derived from an EMBL/GenBank/DDBJ whole genome shotgun (WGS) entry which is preliminary data.</text>
</comment>
<evidence type="ECO:0000256" key="2">
    <source>
        <dbReference type="SAM" id="SignalP"/>
    </source>
</evidence>
<organism evidence="3 4">
    <name type="scientific">Microdochium trichocladiopsis</name>
    <dbReference type="NCBI Taxonomy" id="1682393"/>
    <lineage>
        <taxon>Eukaryota</taxon>
        <taxon>Fungi</taxon>
        <taxon>Dikarya</taxon>
        <taxon>Ascomycota</taxon>
        <taxon>Pezizomycotina</taxon>
        <taxon>Sordariomycetes</taxon>
        <taxon>Xylariomycetidae</taxon>
        <taxon>Xylariales</taxon>
        <taxon>Microdochiaceae</taxon>
        <taxon>Microdochium</taxon>
    </lineage>
</organism>
<feature type="signal peptide" evidence="2">
    <location>
        <begin position="1"/>
        <end position="28"/>
    </location>
</feature>
<feature type="chain" id="PRO_5040460707" description="Secreted protein" evidence="2">
    <location>
        <begin position="29"/>
        <end position="89"/>
    </location>
</feature>
<dbReference type="AlphaFoldDB" id="A0A9P8Y6A1"/>
<dbReference type="GeneID" id="70183073"/>
<gene>
    <name evidence="3" type="ORF">B0I36DRAFT_320239</name>
</gene>